<keyword evidence="2" id="KW-1185">Reference proteome</keyword>
<proteinExistence type="predicted"/>
<gene>
    <name evidence="1" type="ORF">GCK32_017744</name>
</gene>
<dbReference type="Proteomes" id="UP001331761">
    <property type="component" value="Unassembled WGS sequence"/>
</dbReference>
<reference evidence="1 2" key="1">
    <citation type="submission" date="2019-10" db="EMBL/GenBank/DDBJ databases">
        <title>Assembly and Annotation for the nematode Trichostrongylus colubriformis.</title>
        <authorList>
            <person name="Martin J."/>
        </authorList>
    </citation>
    <scope>NUCLEOTIDE SEQUENCE [LARGE SCALE GENOMIC DNA]</scope>
    <source>
        <strain evidence="1">G859</strain>
        <tissue evidence="1">Whole worm</tissue>
    </source>
</reference>
<evidence type="ECO:0000313" key="2">
    <source>
        <dbReference type="Proteomes" id="UP001331761"/>
    </source>
</evidence>
<name>A0AAN8FN24_TRICO</name>
<protein>
    <submittedName>
        <fullName evidence="1">Uncharacterized protein</fullName>
    </submittedName>
</protein>
<dbReference type="EMBL" id="WIXE01006548">
    <property type="protein sequence ID" value="KAK5981195.1"/>
    <property type="molecule type" value="Genomic_DNA"/>
</dbReference>
<evidence type="ECO:0000313" key="1">
    <source>
        <dbReference type="EMBL" id="KAK5981195.1"/>
    </source>
</evidence>
<accession>A0AAN8FN24</accession>
<comment type="caution">
    <text evidence="1">The sequence shown here is derived from an EMBL/GenBank/DDBJ whole genome shotgun (WGS) entry which is preliminary data.</text>
</comment>
<sequence length="147" mass="15890">MTSAEALQSAQNEVMAAYLESLVDIPGVNSLGVTTVTTYSPDEISNCYIGQPIPGGTRIGYLAGGAITQIARVTLQQATATSCPLSFTQLNAGIGPYEEYTKTLTVSTRGGTTLTRYNWTRVLSKFQSILNLRYQALFRSQVLINNN</sequence>
<organism evidence="1 2">
    <name type="scientific">Trichostrongylus colubriformis</name>
    <name type="common">Black scour worm</name>
    <dbReference type="NCBI Taxonomy" id="6319"/>
    <lineage>
        <taxon>Eukaryota</taxon>
        <taxon>Metazoa</taxon>
        <taxon>Ecdysozoa</taxon>
        <taxon>Nematoda</taxon>
        <taxon>Chromadorea</taxon>
        <taxon>Rhabditida</taxon>
        <taxon>Rhabditina</taxon>
        <taxon>Rhabditomorpha</taxon>
        <taxon>Strongyloidea</taxon>
        <taxon>Trichostrongylidae</taxon>
        <taxon>Trichostrongylus</taxon>
    </lineage>
</organism>
<dbReference type="AlphaFoldDB" id="A0AAN8FN24"/>